<dbReference type="Proteomes" id="UP001497535">
    <property type="component" value="Unassembled WGS sequence"/>
</dbReference>
<accession>A0ACB0ZUC3</accession>
<keyword evidence="2" id="KW-1185">Reference proteome</keyword>
<comment type="caution">
    <text evidence="1">The sequence shown here is derived from an EMBL/GenBank/DDBJ whole genome shotgun (WGS) entry which is preliminary data.</text>
</comment>
<dbReference type="EMBL" id="CAVMJV010000046">
    <property type="protein sequence ID" value="CAK5082184.1"/>
    <property type="molecule type" value="Genomic_DNA"/>
</dbReference>
<reference evidence="1" key="1">
    <citation type="submission" date="2023-11" db="EMBL/GenBank/DDBJ databases">
        <authorList>
            <person name="Poullet M."/>
        </authorList>
    </citation>
    <scope>NUCLEOTIDE SEQUENCE</scope>
    <source>
        <strain evidence="1">E1834</strain>
    </source>
</reference>
<gene>
    <name evidence="1" type="ORF">MENTE1834_LOCUS29441</name>
</gene>
<protein>
    <submittedName>
        <fullName evidence="1">Uncharacterized protein</fullName>
    </submittedName>
</protein>
<name>A0ACB0ZUC3_MELEN</name>
<sequence length="58" mass="6925">MTQIGQLFLKKLKGRNATYFPDIFPDIQDPHRFPKLIEIIFSLREIRSLKIIDHFVLI</sequence>
<organism evidence="1 2">
    <name type="scientific">Meloidogyne enterolobii</name>
    <name type="common">Root-knot nematode worm</name>
    <name type="synonym">Meloidogyne mayaguensis</name>
    <dbReference type="NCBI Taxonomy" id="390850"/>
    <lineage>
        <taxon>Eukaryota</taxon>
        <taxon>Metazoa</taxon>
        <taxon>Ecdysozoa</taxon>
        <taxon>Nematoda</taxon>
        <taxon>Chromadorea</taxon>
        <taxon>Rhabditida</taxon>
        <taxon>Tylenchina</taxon>
        <taxon>Tylenchomorpha</taxon>
        <taxon>Tylenchoidea</taxon>
        <taxon>Meloidogynidae</taxon>
        <taxon>Meloidogyninae</taxon>
        <taxon>Meloidogyne</taxon>
    </lineage>
</organism>
<proteinExistence type="predicted"/>
<evidence type="ECO:0000313" key="1">
    <source>
        <dbReference type="EMBL" id="CAK5082184.1"/>
    </source>
</evidence>
<evidence type="ECO:0000313" key="2">
    <source>
        <dbReference type="Proteomes" id="UP001497535"/>
    </source>
</evidence>